<accession>A0A4T0LXQ6</accession>
<feature type="region of interest" description="Disordered" evidence="1">
    <location>
        <begin position="29"/>
        <end position="99"/>
    </location>
</feature>
<protein>
    <submittedName>
        <fullName evidence="3">Uncharacterized protein</fullName>
    </submittedName>
</protein>
<evidence type="ECO:0000313" key="3">
    <source>
        <dbReference type="EMBL" id="TIB75000.1"/>
    </source>
</evidence>
<dbReference type="EMBL" id="SPRC01000067">
    <property type="protein sequence ID" value="TIB75000.1"/>
    <property type="molecule type" value="Genomic_DNA"/>
</dbReference>
<feature type="transmembrane region" description="Helical" evidence="2">
    <location>
        <begin position="317"/>
        <end position="344"/>
    </location>
</feature>
<feature type="compositionally biased region" description="Polar residues" evidence="1">
    <location>
        <begin position="29"/>
        <end position="47"/>
    </location>
</feature>
<evidence type="ECO:0000256" key="1">
    <source>
        <dbReference type="SAM" id="MobiDB-lite"/>
    </source>
</evidence>
<feature type="compositionally biased region" description="Basic and acidic residues" evidence="1">
    <location>
        <begin position="521"/>
        <end position="532"/>
    </location>
</feature>
<dbReference type="Proteomes" id="UP000310685">
    <property type="component" value="Unassembled WGS sequence"/>
</dbReference>
<organism evidence="3 4">
    <name type="scientific">Wallemia mellicola</name>
    <dbReference type="NCBI Taxonomy" id="1708541"/>
    <lineage>
        <taxon>Eukaryota</taxon>
        <taxon>Fungi</taxon>
        <taxon>Dikarya</taxon>
        <taxon>Basidiomycota</taxon>
        <taxon>Wallemiomycotina</taxon>
        <taxon>Wallemiomycetes</taxon>
        <taxon>Wallemiales</taxon>
        <taxon>Wallemiaceae</taxon>
        <taxon>Wallemia</taxon>
    </lineage>
</organism>
<name>A0A4T0LXQ6_9BASI</name>
<feature type="transmembrane region" description="Helical" evidence="2">
    <location>
        <begin position="439"/>
        <end position="458"/>
    </location>
</feature>
<feature type="region of interest" description="Disordered" evidence="1">
    <location>
        <begin position="165"/>
        <end position="185"/>
    </location>
</feature>
<keyword evidence="2" id="KW-0472">Membrane</keyword>
<reference evidence="3 4" key="1">
    <citation type="submission" date="2019-03" db="EMBL/GenBank/DDBJ databases">
        <title>Sequencing 25 genomes of Wallemia mellicola.</title>
        <authorList>
            <person name="Gostincar C."/>
        </authorList>
    </citation>
    <scope>NUCLEOTIDE SEQUENCE [LARGE SCALE GENOMIC DNA]</scope>
    <source>
        <strain evidence="3 4">EXF-6152</strain>
    </source>
</reference>
<gene>
    <name evidence="3" type="ORF">E3Q22_04067</name>
</gene>
<evidence type="ECO:0000313" key="4">
    <source>
        <dbReference type="Proteomes" id="UP000310685"/>
    </source>
</evidence>
<dbReference type="Pfam" id="PF11696">
    <property type="entry name" value="DUF3292"/>
    <property type="match status" value="1"/>
</dbReference>
<keyword evidence="2" id="KW-1133">Transmembrane helix</keyword>
<dbReference type="AlphaFoldDB" id="A0A4T0LXQ6"/>
<sequence>MSDSNSADKQETDSLDSVEYRDLQRALSLSQEEVQKQNSTIENTALSTLPPGSYAAPVPNHPRTPSVICNDDQERSKPNHPQQISRLQQKVDEDNSIPPNLEKLIEDNYIANYLSFFARHISSVSAAYNSTEPYKSYSRKPQLGDYAYKTDAQLVKERALAARKKKEDAQKEEADEEAESSEAVTEIPHDTKLGHDHEGVWSSADVYNQDALIDVEQESEHDIKQNQSDDMSKEEIDDTSHEQHRIDYLAYGLAYFLYKVEQYLPVELDQNPHQQFRYAKLVSNVERLYVNLSTNSVMDGMKQFGNIIMWKNRPLTFLVVTIYLTLVFTDMLLNTIIAGVLIGITSRKVFPPSSSSQIESSKDEQERAREIVDLEAEFGLDVDGNNAPGQREKSMKEAYKAITESHGREIQLVTGDLADFIEKLKNLYLWRKPKATRNFILRALLPALIGLQFISHAALVRGSLAGLGFVIFIWIPITINYPRYRRMAWNMPEVPTDAQYALSVMRQRVRKNEPLPVLADPLKKETRKKTDAPRNPNNDNTDSTEIIKSPKKGGSKWSRMAASLQRGGKAAERGTDMISQVINGDKGVFIRQAQEVWASRNDEDSERTSEMLSQESDNGSIKSKRHIGLEPSRVAYLPLRSTHFAILKSSPGTLALNSSELRFKPFKGPDVVVQLDALVAVRKNTSLRVGVEVSSGLELSWEEEEDVKVMRLTNVARRDDAFNQLVACSRNVWVDS</sequence>
<feature type="transmembrane region" description="Helical" evidence="2">
    <location>
        <begin position="464"/>
        <end position="481"/>
    </location>
</feature>
<keyword evidence="2" id="KW-0812">Transmembrane</keyword>
<dbReference type="InterPro" id="IPR021709">
    <property type="entry name" value="DUF3292"/>
</dbReference>
<dbReference type="GO" id="GO:0006915">
    <property type="term" value="P:apoptotic process"/>
    <property type="evidence" value="ECO:0007669"/>
    <property type="project" value="InterPro"/>
</dbReference>
<evidence type="ECO:0000256" key="2">
    <source>
        <dbReference type="SAM" id="Phobius"/>
    </source>
</evidence>
<comment type="caution">
    <text evidence="3">The sequence shown here is derived from an EMBL/GenBank/DDBJ whole genome shotgun (WGS) entry which is preliminary data.</text>
</comment>
<dbReference type="PANTHER" id="PTHR37402:SF1">
    <property type="entry name" value="GRAM DOMAIN-CONTAINING PROTEIN 4"/>
    <property type="match status" value="1"/>
</dbReference>
<feature type="region of interest" description="Disordered" evidence="1">
    <location>
        <begin position="1"/>
        <end position="20"/>
    </location>
</feature>
<feature type="compositionally biased region" description="Polar residues" evidence="1">
    <location>
        <begin position="79"/>
        <end position="88"/>
    </location>
</feature>
<feature type="compositionally biased region" description="Polar residues" evidence="1">
    <location>
        <begin position="535"/>
        <end position="546"/>
    </location>
</feature>
<proteinExistence type="predicted"/>
<dbReference type="InterPro" id="IPR037847">
    <property type="entry name" value="GRAMDC4"/>
</dbReference>
<feature type="compositionally biased region" description="Basic and acidic residues" evidence="1">
    <location>
        <begin position="600"/>
        <end position="609"/>
    </location>
</feature>
<feature type="region of interest" description="Disordered" evidence="1">
    <location>
        <begin position="515"/>
        <end position="572"/>
    </location>
</feature>
<feature type="compositionally biased region" description="Polar residues" evidence="1">
    <location>
        <begin position="610"/>
        <end position="621"/>
    </location>
</feature>
<feature type="region of interest" description="Disordered" evidence="1">
    <location>
        <begin position="598"/>
        <end position="623"/>
    </location>
</feature>
<dbReference type="PANTHER" id="PTHR37402">
    <property type="entry name" value="GRAM DOMAIN-CONTAINING PROTEIN 4"/>
    <property type="match status" value="1"/>
</dbReference>